<evidence type="ECO:0000256" key="1">
    <source>
        <dbReference type="SAM" id="MobiDB-lite"/>
    </source>
</evidence>
<evidence type="ECO:0000313" key="2">
    <source>
        <dbReference type="EMBL" id="KAF7255882.1"/>
    </source>
</evidence>
<organism evidence="2 3">
    <name type="scientific">Paragonimus skrjabini miyazakii</name>
    <dbReference type="NCBI Taxonomy" id="59628"/>
    <lineage>
        <taxon>Eukaryota</taxon>
        <taxon>Metazoa</taxon>
        <taxon>Spiralia</taxon>
        <taxon>Lophotrochozoa</taxon>
        <taxon>Platyhelminthes</taxon>
        <taxon>Trematoda</taxon>
        <taxon>Digenea</taxon>
        <taxon>Plagiorchiida</taxon>
        <taxon>Troglotremata</taxon>
        <taxon>Troglotrematidae</taxon>
        <taxon>Paragonimus</taxon>
    </lineage>
</organism>
<dbReference type="OrthoDB" id="6245365at2759"/>
<keyword evidence="3" id="KW-1185">Reference proteome</keyword>
<proteinExistence type="predicted"/>
<feature type="region of interest" description="Disordered" evidence="1">
    <location>
        <begin position="21"/>
        <end position="57"/>
    </location>
</feature>
<dbReference type="EMBL" id="JTDE01003585">
    <property type="protein sequence ID" value="KAF7255882.1"/>
    <property type="molecule type" value="Genomic_DNA"/>
</dbReference>
<dbReference type="AlphaFoldDB" id="A0A8S9YMH0"/>
<reference evidence="2" key="1">
    <citation type="submission" date="2019-07" db="EMBL/GenBank/DDBJ databases">
        <title>Annotation for the trematode Paragonimus miyazaki's.</title>
        <authorList>
            <person name="Choi Y.-J."/>
        </authorList>
    </citation>
    <scope>NUCLEOTIDE SEQUENCE</scope>
    <source>
        <strain evidence="2">Japan</strain>
    </source>
</reference>
<accession>A0A8S9YMH0</accession>
<evidence type="ECO:0000313" key="3">
    <source>
        <dbReference type="Proteomes" id="UP000822476"/>
    </source>
</evidence>
<gene>
    <name evidence="2" type="ORF">EG68_06804</name>
</gene>
<protein>
    <submittedName>
        <fullName evidence="2">Uncharacterized protein</fullName>
    </submittedName>
</protein>
<dbReference type="Proteomes" id="UP000822476">
    <property type="component" value="Unassembled WGS sequence"/>
</dbReference>
<feature type="compositionally biased region" description="Basic and acidic residues" evidence="1">
    <location>
        <begin position="38"/>
        <end position="49"/>
    </location>
</feature>
<name>A0A8S9YMH0_9TREM</name>
<sequence>MATVEQKSTKVSRPNCFSAHRHQSYVDNPNRPVPPDTPWRRGDVIHSRGDLSNTNDFDNANGHSQLFHCFQRPNRGRSQWYRGRRRPSNSAYVTGLYTAHSLRNSHGLSNRQGMQSRWNMSMPHGLQNCDISYCPPGYVDDGFIDDSLLTDLSQYSLQGKVKNDCSVIHPSELCSTLSVQRFQFSGNCVSTTYLPDTYGVSKINHPECDSPPIVQTQNLQKGVILPPILFHGTRSAENIAEVSVIEASPIEDILEITSNTDFKNPRRPTDYLRLVWEPDRA</sequence>
<comment type="caution">
    <text evidence="2">The sequence shown here is derived from an EMBL/GenBank/DDBJ whole genome shotgun (WGS) entry which is preliminary data.</text>
</comment>